<reference evidence="5" key="1">
    <citation type="journal article" date="2023" name="Science">
        <title>Elucidation of the pathway for biosynthesis of saponin adjuvants from the soapbark tree.</title>
        <authorList>
            <person name="Reed J."/>
            <person name="Orme A."/>
            <person name="El-Demerdash A."/>
            <person name="Owen C."/>
            <person name="Martin L.B.B."/>
            <person name="Misra R.C."/>
            <person name="Kikuchi S."/>
            <person name="Rejzek M."/>
            <person name="Martin A.C."/>
            <person name="Harkess A."/>
            <person name="Leebens-Mack J."/>
            <person name="Louveau T."/>
            <person name="Stephenson M.J."/>
            <person name="Osbourn A."/>
        </authorList>
    </citation>
    <scope>NUCLEOTIDE SEQUENCE</scope>
    <source>
        <strain evidence="5">S10</strain>
    </source>
</reference>
<evidence type="ECO:0000313" key="6">
    <source>
        <dbReference type="Proteomes" id="UP001163823"/>
    </source>
</evidence>
<dbReference type="Pfam" id="PF00201">
    <property type="entry name" value="UDPGT"/>
    <property type="match status" value="1"/>
</dbReference>
<dbReference type="AlphaFoldDB" id="A0AAD7PZZ4"/>
<dbReference type="Proteomes" id="UP001163823">
    <property type="component" value="Chromosome 4"/>
</dbReference>
<sequence length="439" mass="49471">MGSQPNPLHFILFPLMAQGHMIPMVDIARLLAQRGVIVTIFTTPKNSARFENVLARAVLSGLSIHLVNVQFPFEEAGLPEGCENIDMLPSADLGTNFSTAIKLMQKPAEELFEILTLKPNCIISDMCIPWTAQIAKKHHIPRIAFHGFSSFALLCLHNVYNSKVQLPASLDPKLKDFTEQRLMDADVNSEGVIINTFEELEKEYVKGYKKVRKDKARCIGPVSLCNKNELDKTQRGNKTSVDEHQCLEWLNLQQLNSAVYVCLGSLCNLIPLQLVELAVGLEASNRPFIWVIRGHNKLEELENWIKEDGFLTHCGWNSILEAVTAGVPMVTWPLVADQFLNKKLVAQVLKIGVRIGVEDPLIWGKEEKIGVLVKKNDIKEAIEKLMDEGEECEERRKRVRELGKMAKKAVEEGGSSHLNITLVIQEIVQQTNRWNEHET</sequence>
<feature type="coiled-coil region" evidence="4">
    <location>
        <begin position="375"/>
        <end position="402"/>
    </location>
</feature>
<keyword evidence="3" id="KW-0808">Transferase</keyword>
<dbReference type="PANTHER" id="PTHR48047:SF166">
    <property type="entry name" value="GLYCOSYLTRANSFERASE"/>
    <property type="match status" value="1"/>
</dbReference>
<organism evidence="5 6">
    <name type="scientific">Quillaja saponaria</name>
    <name type="common">Soap bark tree</name>
    <dbReference type="NCBI Taxonomy" id="32244"/>
    <lineage>
        <taxon>Eukaryota</taxon>
        <taxon>Viridiplantae</taxon>
        <taxon>Streptophyta</taxon>
        <taxon>Embryophyta</taxon>
        <taxon>Tracheophyta</taxon>
        <taxon>Spermatophyta</taxon>
        <taxon>Magnoliopsida</taxon>
        <taxon>eudicotyledons</taxon>
        <taxon>Gunneridae</taxon>
        <taxon>Pentapetalae</taxon>
        <taxon>rosids</taxon>
        <taxon>fabids</taxon>
        <taxon>Fabales</taxon>
        <taxon>Quillajaceae</taxon>
        <taxon>Quillaja</taxon>
    </lineage>
</organism>
<dbReference type="Gene3D" id="3.40.50.2000">
    <property type="entry name" value="Glycogen Phosphorylase B"/>
    <property type="match status" value="4"/>
</dbReference>
<dbReference type="KEGG" id="qsa:O6P43_010223"/>
<keyword evidence="2" id="KW-0328">Glycosyltransferase</keyword>
<gene>
    <name evidence="5" type="ORF">O6P43_010223</name>
</gene>
<evidence type="ECO:0000256" key="3">
    <source>
        <dbReference type="ARBA" id="ARBA00022679"/>
    </source>
</evidence>
<dbReference type="EMBL" id="JARAOO010000004">
    <property type="protein sequence ID" value="KAJ7972315.1"/>
    <property type="molecule type" value="Genomic_DNA"/>
</dbReference>
<keyword evidence="4" id="KW-0175">Coiled coil</keyword>
<evidence type="ECO:0000256" key="1">
    <source>
        <dbReference type="ARBA" id="ARBA00009995"/>
    </source>
</evidence>
<dbReference type="GO" id="GO:0035251">
    <property type="term" value="F:UDP-glucosyltransferase activity"/>
    <property type="evidence" value="ECO:0007669"/>
    <property type="project" value="TreeGrafter"/>
</dbReference>
<dbReference type="SUPFAM" id="SSF53756">
    <property type="entry name" value="UDP-Glycosyltransferase/glycogen phosphorylase"/>
    <property type="match status" value="1"/>
</dbReference>
<accession>A0AAD7PZZ4</accession>
<evidence type="ECO:0000313" key="5">
    <source>
        <dbReference type="EMBL" id="KAJ7972315.1"/>
    </source>
</evidence>
<dbReference type="InterPro" id="IPR002213">
    <property type="entry name" value="UDP_glucos_trans"/>
</dbReference>
<comment type="similarity">
    <text evidence="1">Belongs to the UDP-glycosyltransferase family.</text>
</comment>
<name>A0AAD7PZZ4_QUISA</name>
<proteinExistence type="inferred from homology"/>
<evidence type="ECO:0000256" key="4">
    <source>
        <dbReference type="SAM" id="Coils"/>
    </source>
</evidence>
<evidence type="ECO:0000256" key="2">
    <source>
        <dbReference type="ARBA" id="ARBA00022676"/>
    </source>
</evidence>
<keyword evidence="6" id="KW-1185">Reference proteome</keyword>
<dbReference type="CDD" id="cd03784">
    <property type="entry name" value="GT1_Gtf-like"/>
    <property type="match status" value="1"/>
</dbReference>
<protein>
    <submittedName>
        <fullName evidence="5">Glycosyltransferase</fullName>
    </submittedName>
</protein>
<comment type="caution">
    <text evidence="5">The sequence shown here is derived from an EMBL/GenBank/DDBJ whole genome shotgun (WGS) entry which is preliminary data.</text>
</comment>
<dbReference type="PANTHER" id="PTHR48047">
    <property type="entry name" value="GLYCOSYLTRANSFERASE"/>
    <property type="match status" value="1"/>
</dbReference>
<dbReference type="FunFam" id="3.40.50.2000:FF:000431">
    <property type="entry name" value="UDP-glycosyltransferase 90A1"/>
    <property type="match status" value="1"/>
</dbReference>